<protein>
    <submittedName>
        <fullName evidence="6">POU class 2 homeobox associating factor 1</fullName>
    </submittedName>
</protein>
<dbReference type="GO" id="GO:0003713">
    <property type="term" value="F:transcription coactivator activity"/>
    <property type="evidence" value="ECO:0000318"/>
    <property type="project" value="GO_Central"/>
</dbReference>
<keyword evidence="2" id="KW-0010">Activator</keyword>
<dbReference type="Pfam" id="PF09310">
    <property type="entry name" value="PD-C2-AF1"/>
    <property type="match status" value="1"/>
</dbReference>
<dbReference type="GeneID" id="100089514"/>
<feature type="domain" description="OCA" evidence="5">
    <location>
        <begin position="22"/>
        <end position="44"/>
    </location>
</feature>
<dbReference type="KEGG" id="oaa:100089514"/>
<dbReference type="PANTHER" id="PTHR15363:SF3">
    <property type="entry name" value="POU DOMAIN CLASS 2-ASSOCIATING FACTOR 1"/>
    <property type="match status" value="1"/>
</dbReference>
<dbReference type="OMA" id="SPIGQPC"/>
<evidence type="ECO:0000256" key="2">
    <source>
        <dbReference type="ARBA" id="ARBA00023159"/>
    </source>
</evidence>
<keyword evidence="3" id="KW-0804">Transcription</keyword>
<dbReference type="Proteomes" id="UP000002279">
    <property type="component" value="Unplaced"/>
</dbReference>
<gene>
    <name evidence="6" type="primary">POU2AF1</name>
</gene>
<name>A0A6I8PHT3_ORNAN</name>
<keyword evidence="7" id="KW-1185">Reference proteome</keyword>
<evidence type="ECO:0000259" key="5">
    <source>
        <dbReference type="PROSITE" id="PS52003"/>
    </source>
</evidence>
<keyword evidence="1" id="KW-0805">Transcription regulation</keyword>
<reference evidence="6" key="1">
    <citation type="submission" date="2025-08" db="UniProtKB">
        <authorList>
            <consortium name="Ensembl"/>
        </authorList>
    </citation>
    <scope>IDENTIFICATION</scope>
    <source>
        <strain evidence="6">Glennie</strain>
    </source>
</reference>
<reference evidence="6" key="2">
    <citation type="submission" date="2025-09" db="UniProtKB">
        <authorList>
            <consortium name="Ensembl"/>
        </authorList>
    </citation>
    <scope>IDENTIFICATION</scope>
    <source>
        <strain evidence="6">Glennie</strain>
    </source>
</reference>
<feature type="compositionally biased region" description="Pro residues" evidence="4">
    <location>
        <begin position="10"/>
        <end position="24"/>
    </location>
</feature>
<dbReference type="GO" id="GO:0045944">
    <property type="term" value="P:positive regulation of transcription by RNA polymerase II"/>
    <property type="evidence" value="ECO:0000318"/>
    <property type="project" value="GO_Central"/>
</dbReference>
<evidence type="ECO:0000313" key="6">
    <source>
        <dbReference type="Ensembl" id="ENSOANP00000051479.1"/>
    </source>
</evidence>
<dbReference type="InParanoid" id="A0A6I8PHT3"/>
<evidence type="ECO:0000256" key="4">
    <source>
        <dbReference type="SAM" id="MobiDB-lite"/>
    </source>
</evidence>
<dbReference type="PROSITE" id="PS52003">
    <property type="entry name" value="OCA"/>
    <property type="match status" value="1"/>
</dbReference>
<feature type="compositionally biased region" description="Low complexity" evidence="4">
    <location>
        <begin position="219"/>
        <end position="231"/>
    </location>
</feature>
<dbReference type="RefSeq" id="XP_028904509.1">
    <property type="nucleotide sequence ID" value="XM_029048676.2"/>
</dbReference>
<dbReference type="InterPro" id="IPR015389">
    <property type="entry name" value="PD-C2-AF1"/>
</dbReference>
<dbReference type="Bgee" id="ENSOANG00000042868">
    <property type="expression patterns" value="Expressed in adult mammalian kidney and 4 other cell types or tissues"/>
</dbReference>
<dbReference type="GO" id="GO:0090575">
    <property type="term" value="C:RNA polymerase II transcription regulator complex"/>
    <property type="evidence" value="ECO:0000318"/>
    <property type="project" value="GO_Central"/>
</dbReference>
<accession>A0A6I8PHT3</accession>
<evidence type="ECO:0000256" key="1">
    <source>
        <dbReference type="ARBA" id="ARBA00023015"/>
    </source>
</evidence>
<dbReference type="Ensembl" id="ENSOANT00000055693.1">
    <property type="protein sequence ID" value="ENSOANP00000051479.1"/>
    <property type="gene ID" value="ENSOANG00000042868.1"/>
</dbReference>
<evidence type="ECO:0000313" key="7">
    <source>
        <dbReference type="Proteomes" id="UP000002279"/>
    </source>
</evidence>
<sequence length="270" mass="27968">MLWQKSSAPEQPPAQPQHPPPPRPYQGVRVKEPVKELLRRKRGHASGGVATATAVVLPHPPLTTFSAVGPLCLEAEEPLVGMPEDGAPLCASWLAPPGPAALQPLGPWASYPDFVLPDAAVSCPYAADMFVQPVGSGYTVVGPSSLLSCGPQPLLPNFTTRGAVPAGGAQLEASDSQMPLTYFPWAQPLSALPAAPLQYQPPAPCPPLPGAPFVPLPVALSEPAPQAPEGAAGPGEAGRAAGPVPVEKLLLEEEEQDTYVLSHPLSVEGF</sequence>
<dbReference type="OrthoDB" id="194358at2759"/>
<dbReference type="CTD" id="5450"/>
<organism evidence="6 7">
    <name type="scientific">Ornithorhynchus anatinus</name>
    <name type="common">Duckbill platypus</name>
    <dbReference type="NCBI Taxonomy" id="9258"/>
    <lineage>
        <taxon>Eukaryota</taxon>
        <taxon>Metazoa</taxon>
        <taxon>Chordata</taxon>
        <taxon>Craniata</taxon>
        <taxon>Vertebrata</taxon>
        <taxon>Euteleostomi</taxon>
        <taxon>Mammalia</taxon>
        <taxon>Monotremata</taxon>
        <taxon>Ornithorhynchidae</taxon>
        <taxon>Ornithorhynchus</taxon>
    </lineage>
</organism>
<dbReference type="FunCoup" id="A0A6I8PHT3">
    <property type="interactions" value="209"/>
</dbReference>
<dbReference type="PANTHER" id="PTHR15363">
    <property type="entry name" value="POU DOMAIN CLASS 2-ASSOCIATING FACTOR 1"/>
    <property type="match status" value="1"/>
</dbReference>
<dbReference type="GO" id="GO:0070974">
    <property type="term" value="F:POU domain binding"/>
    <property type="evidence" value="ECO:0007669"/>
    <property type="project" value="InterPro"/>
</dbReference>
<feature type="region of interest" description="Disordered" evidence="4">
    <location>
        <begin position="219"/>
        <end position="244"/>
    </location>
</feature>
<evidence type="ECO:0000256" key="3">
    <source>
        <dbReference type="ARBA" id="ARBA00023163"/>
    </source>
</evidence>
<dbReference type="GO" id="GO:0003677">
    <property type="term" value="F:DNA binding"/>
    <property type="evidence" value="ECO:0007669"/>
    <property type="project" value="InterPro"/>
</dbReference>
<feature type="region of interest" description="Disordered" evidence="4">
    <location>
        <begin position="1"/>
        <end position="30"/>
    </location>
</feature>
<proteinExistence type="predicted"/>
<dbReference type="GeneTree" id="ENSGT00390000017499"/>
<dbReference type="AlphaFoldDB" id="A0A6I8PHT3"/>
<dbReference type="InterPro" id="IPR047571">
    <property type="entry name" value="OCA"/>
</dbReference>